<dbReference type="Gene3D" id="3.60.40.10">
    <property type="entry name" value="PPM-type phosphatase domain"/>
    <property type="match status" value="2"/>
</dbReference>
<comment type="cofactor">
    <cofactor evidence="1">
        <name>Mn(2+)</name>
        <dbReference type="ChEBI" id="CHEBI:29035"/>
    </cofactor>
</comment>
<keyword evidence="4" id="KW-1185">Reference proteome</keyword>
<dbReference type="SMART" id="SM00332">
    <property type="entry name" value="PP2Cc"/>
    <property type="match status" value="1"/>
</dbReference>
<dbReference type="GO" id="GO:0046872">
    <property type="term" value="F:metal ion binding"/>
    <property type="evidence" value="ECO:0007669"/>
    <property type="project" value="UniProtKB-UniRule"/>
</dbReference>
<dbReference type="SUPFAM" id="SSF81606">
    <property type="entry name" value="PP2C-like"/>
    <property type="match status" value="1"/>
</dbReference>
<dbReference type="PANTHER" id="PTHR12320:SF14">
    <property type="entry name" value="PROTEIN PHOSPHATASE"/>
    <property type="match status" value="1"/>
</dbReference>
<dbReference type="AlphaFoldDB" id="A0AAE1R931"/>
<dbReference type="EMBL" id="JAVYJV010000019">
    <property type="protein sequence ID" value="KAK4346037.1"/>
    <property type="molecule type" value="Genomic_DNA"/>
</dbReference>
<evidence type="ECO:0000313" key="3">
    <source>
        <dbReference type="EMBL" id="KAK4346037.1"/>
    </source>
</evidence>
<dbReference type="SMART" id="SM00331">
    <property type="entry name" value="PP2C_SIG"/>
    <property type="match status" value="1"/>
</dbReference>
<keyword evidence="1" id="KW-0460">Magnesium</keyword>
<comment type="caution">
    <text evidence="3">The sequence shown here is derived from an EMBL/GenBank/DDBJ whole genome shotgun (WGS) entry which is preliminary data.</text>
</comment>
<keyword evidence="1" id="KW-0464">Manganese</keyword>
<keyword evidence="1" id="KW-0378">Hydrolase</keyword>
<dbReference type="Pfam" id="PF07228">
    <property type="entry name" value="SpoIIE"/>
    <property type="match status" value="1"/>
</dbReference>
<dbReference type="InterPro" id="IPR036457">
    <property type="entry name" value="PPM-type-like_dom_sf"/>
</dbReference>
<comment type="catalytic activity">
    <reaction evidence="1">
        <text>O-phospho-L-threonyl-[protein] + H2O = L-threonyl-[protein] + phosphate</text>
        <dbReference type="Rhea" id="RHEA:47004"/>
        <dbReference type="Rhea" id="RHEA-COMP:11060"/>
        <dbReference type="Rhea" id="RHEA-COMP:11605"/>
        <dbReference type="ChEBI" id="CHEBI:15377"/>
        <dbReference type="ChEBI" id="CHEBI:30013"/>
        <dbReference type="ChEBI" id="CHEBI:43474"/>
        <dbReference type="ChEBI" id="CHEBI:61977"/>
        <dbReference type="EC" id="3.1.3.16"/>
    </reaction>
</comment>
<name>A0AAE1R931_9SOLA</name>
<evidence type="ECO:0000259" key="2">
    <source>
        <dbReference type="PROSITE" id="PS51746"/>
    </source>
</evidence>
<reference evidence="3" key="1">
    <citation type="submission" date="2023-12" db="EMBL/GenBank/DDBJ databases">
        <title>Genome assembly of Anisodus tanguticus.</title>
        <authorList>
            <person name="Wang Y.-J."/>
        </authorList>
    </citation>
    <scope>NUCLEOTIDE SEQUENCE</scope>
    <source>
        <strain evidence="3">KB-2021</strain>
        <tissue evidence="3">Leaf</tissue>
    </source>
</reference>
<dbReference type="PANTHER" id="PTHR12320">
    <property type="entry name" value="PROTEIN PHOSPHATASE 2C"/>
    <property type="match status" value="1"/>
</dbReference>
<dbReference type="InterPro" id="IPR001932">
    <property type="entry name" value="PPM-type_phosphatase-like_dom"/>
</dbReference>
<dbReference type="EC" id="3.1.3.16" evidence="1"/>
<keyword evidence="1" id="KW-0479">Metal-binding</keyword>
<gene>
    <name evidence="3" type="ORF">RND71_036213</name>
</gene>
<organism evidence="3 4">
    <name type="scientific">Anisodus tanguticus</name>
    <dbReference type="NCBI Taxonomy" id="243964"/>
    <lineage>
        <taxon>Eukaryota</taxon>
        <taxon>Viridiplantae</taxon>
        <taxon>Streptophyta</taxon>
        <taxon>Embryophyta</taxon>
        <taxon>Tracheophyta</taxon>
        <taxon>Spermatophyta</taxon>
        <taxon>Magnoliopsida</taxon>
        <taxon>eudicotyledons</taxon>
        <taxon>Gunneridae</taxon>
        <taxon>Pentapetalae</taxon>
        <taxon>asterids</taxon>
        <taxon>lamiids</taxon>
        <taxon>Solanales</taxon>
        <taxon>Solanaceae</taxon>
        <taxon>Solanoideae</taxon>
        <taxon>Hyoscyameae</taxon>
        <taxon>Anisodus</taxon>
    </lineage>
</organism>
<accession>A0AAE1R931</accession>
<proteinExistence type="inferred from homology"/>
<evidence type="ECO:0000313" key="4">
    <source>
        <dbReference type="Proteomes" id="UP001291623"/>
    </source>
</evidence>
<dbReference type="Proteomes" id="UP001291623">
    <property type="component" value="Unassembled WGS sequence"/>
</dbReference>
<sequence length="438" mass="49838">MAACISSLGHNQYSSNKFDEVFKLPQYYKRYFDFSCYEINDQLGNHSNKRLKISHGADQDFKFSTNTSLGHFDEYSVKKVDEYFKINERLEFSSNKLPCLKMVAASLYLPKENPNKPLGEDAHFIHELYQTIGVADGVGGWAKKGIDAGIYARELMKNSLIATNNEPKGHVNPKRVLQEAYKNTNSEGSSTACIITLNSDKNTLLAANVGDSGFFLIRKGKIMYKSPIQQQGFSYPYQLGNSKDNPSVAQEMELIVEKDDILIVGTDGMLDNMNESEIEEIVQRAIDEKLKAEELASQIGNIALYNSFDRFADTPFAREAEREWLSQIHKGGKIDDITVIVAYIQHQLVFVFKRQTGPASPSRPPISIVVNSRSNKQFEDTGRVREFFQQIVYDQLPSYCKMCKHQGHVEDKCWSKVGTRPREYRLLARHRPQHTMSL</sequence>
<dbReference type="GO" id="GO:0004722">
    <property type="term" value="F:protein serine/threonine phosphatase activity"/>
    <property type="evidence" value="ECO:0007669"/>
    <property type="project" value="UniProtKB-EC"/>
</dbReference>
<comment type="catalytic activity">
    <reaction evidence="1">
        <text>O-phospho-L-seryl-[protein] + H2O = L-seryl-[protein] + phosphate</text>
        <dbReference type="Rhea" id="RHEA:20629"/>
        <dbReference type="Rhea" id="RHEA-COMP:9863"/>
        <dbReference type="Rhea" id="RHEA-COMP:11604"/>
        <dbReference type="ChEBI" id="CHEBI:15377"/>
        <dbReference type="ChEBI" id="CHEBI:29999"/>
        <dbReference type="ChEBI" id="CHEBI:43474"/>
        <dbReference type="ChEBI" id="CHEBI:83421"/>
        <dbReference type="EC" id="3.1.3.16"/>
    </reaction>
</comment>
<comment type="similarity">
    <text evidence="1">Belongs to the PP2C family.</text>
</comment>
<evidence type="ECO:0000256" key="1">
    <source>
        <dbReference type="RuleBase" id="RU366020"/>
    </source>
</evidence>
<dbReference type="PROSITE" id="PS51746">
    <property type="entry name" value="PPM_2"/>
    <property type="match status" value="1"/>
</dbReference>
<dbReference type="InterPro" id="IPR039123">
    <property type="entry name" value="PPTC7"/>
</dbReference>
<feature type="domain" description="PPM-type phosphatase" evidence="2">
    <location>
        <begin position="106"/>
        <end position="344"/>
    </location>
</feature>
<keyword evidence="1" id="KW-0904">Protein phosphatase</keyword>
<comment type="cofactor">
    <cofactor evidence="1">
        <name>Mg(2+)</name>
        <dbReference type="ChEBI" id="CHEBI:18420"/>
    </cofactor>
</comment>
<protein>
    <recommendedName>
        <fullName evidence="1">Protein phosphatase</fullName>
        <ecNumber evidence="1">3.1.3.16</ecNumber>
    </recommendedName>
</protein>